<evidence type="ECO:0000313" key="2">
    <source>
        <dbReference type="Proteomes" id="UP000309997"/>
    </source>
</evidence>
<protein>
    <submittedName>
        <fullName evidence="1">Uncharacterized protein</fullName>
    </submittedName>
</protein>
<proteinExistence type="predicted"/>
<keyword evidence="2" id="KW-1185">Reference proteome</keyword>
<comment type="caution">
    <text evidence="1">The sequence shown here is derived from an EMBL/GenBank/DDBJ whole genome shotgun (WGS) entry which is preliminary data.</text>
</comment>
<reference evidence="1 2" key="1">
    <citation type="journal article" date="2024" name="Plant Biotechnol. J.">
        <title>Genome and CRISPR/Cas9 system of a widespread forest tree (Populus alba) in the world.</title>
        <authorList>
            <person name="Liu Y.J."/>
            <person name="Jiang P.F."/>
            <person name="Han X.M."/>
            <person name="Li X.Y."/>
            <person name="Wang H.M."/>
            <person name="Wang Y.J."/>
            <person name="Wang X.X."/>
            <person name="Zeng Q.Y."/>
        </authorList>
    </citation>
    <scope>NUCLEOTIDE SEQUENCE [LARGE SCALE GENOMIC DNA]</scope>
    <source>
        <strain evidence="2">cv. PAL-ZL1</strain>
    </source>
</reference>
<name>A0ACC4BMI1_POPAL</name>
<evidence type="ECO:0000313" key="1">
    <source>
        <dbReference type="EMBL" id="KAL3579216.1"/>
    </source>
</evidence>
<dbReference type="EMBL" id="RCHU02000010">
    <property type="protein sequence ID" value="KAL3579216.1"/>
    <property type="molecule type" value="Genomic_DNA"/>
</dbReference>
<accession>A0ACC4BMI1</accession>
<gene>
    <name evidence="1" type="ORF">D5086_020720</name>
</gene>
<sequence length="173" mass="18723">MASVKQTFPSAVFHLPLELVSIWQAACVYTHSSKMSLKVLIDSKHNKVVFAEAGKDFVDFLLNLLALPLGTVIQLLTKSTMIGCIASLYGSLEKLDESSQGYGTRYLSQEVKFVGTNDSTSTDTPTSDQAGGYVKGLVTSMMTDDLSVLSPMSMVSVVGLLNKIEIKDFSVLE</sequence>
<organism evidence="1 2">
    <name type="scientific">Populus alba</name>
    <name type="common">White poplar</name>
    <dbReference type="NCBI Taxonomy" id="43335"/>
    <lineage>
        <taxon>Eukaryota</taxon>
        <taxon>Viridiplantae</taxon>
        <taxon>Streptophyta</taxon>
        <taxon>Embryophyta</taxon>
        <taxon>Tracheophyta</taxon>
        <taxon>Spermatophyta</taxon>
        <taxon>Magnoliopsida</taxon>
        <taxon>eudicotyledons</taxon>
        <taxon>Gunneridae</taxon>
        <taxon>Pentapetalae</taxon>
        <taxon>rosids</taxon>
        <taxon>fabids</taxon>
        <taxon>Malpighiales</taxon>
        <taxon>Salicaceae</taxon>
        <taxon>Saliceae</taxon>
        <taxon>Populus</taxon>
    </lineage>
</organism>
<dbReference type="Proteomes" id="UP000309997">
    <property type="component" value="Unassembled WGS sequence"/>
</dbReference>